<dbReference type="GO" id="GO:0005096">
    <property type="term" value="F:GTPase activator activity"/>
    <property type="evidence" value="ECO:0007669"/>
    <property type="project" value="UniProtKB-KW"/>
</dbReference>
<dbReference type="InterPro" id="IPR027038">
    <property type="entry name" value="RanGap"/>
</dbReference>
<protein>
    <submittedName>
        <fullName evidence="4">Leucine-rich repeat protein</fullName>
    </submittedName>
</protein>
<dbReference type="GO" id="GO:0031267">
    <property type="term" value="F:small GTPase binding"/>
    <property type="evidence" value="ECO:0007669"/>
    <property type="project" value="TreeGrafter"/>
</dbReference>
<reference evidence="4" key="1">
    <citation type="submission" date="2018-10" db="EMBL/GenBank/DDBJ databases">
        <title>Hidden diversity of soil giant viruses.</title>
        <authorList>
            <person name="Schulz F."/>
            <person name="Alteio L."/>
            <person name="Goudeau D."/>
            <person name="Ryan E.M."/>
            <person name="Malmstrom R.R."/>
            <person name="Blanchard J."/>
            <person name="Woyke T."/>
        </authorList>
    </citation>
    <scope>NUCLEOTIDE SEQUENCE</scope>
    <source>
        <strain evidence="4">HAV1</strain>
    </source>
</reference>
<dbReference type="SMART" id="SM00368">
    <property type="entry name" value="LRR_RI"/>
    <property type="match status" value="8"/>
</dbReference>
<gene>
    <name evidence="4" type="ORF">Harvfovirus12_7</name>
</gene>
<dbReference type="SUPFAM" id="SSF52047">
    <property type="entry name" value="RNI-like"/>
    <property type="match status" value="1"/>
</dbReference>
<dbReference type="InterPro" id="IPR001611">
    <property type="entry name" value="Leu-rich_rpt"/>
</dbReference>
<evidence type="ECO:0000313" key="4">
    <source>
        <dbReference type="EMBL" id="AYV80971.1"/>
    </source>
</evidence>
<keyword evidence="1" id="KW-0343">GTPase activation</keyword>
<evidence type="ECO:0000256" key="2">
    <source>
        <dbReference type="ARBA" id="ARBA00022614"/>
    </source>
</evidence>
<dbReference type="Pfam" id="PF13516">
    <property type="entry name" value="LRR_6"/>
    <property type="match status" value="2"/>
</dbReference>
<name>A0A3G5A432_9VIRU</name>
<dbReference type="PANTHER" id="PTHR24113:SF12">
    <property type="entry name" value="RAN GTPASE-ACTIVATING PROTEIN 1"/>
    <property type="match status" value="1"/>
</dbReference>
<dbReference type="PANTHER" id="PTHR24113">
    <property type="entry name" value="RAN GTPASE-ACTIVATING PROTEIN 1"/>
    <property type="match status" value="1"/>
</dbReference>
<evidence type="ECO:0000256" key="3">
    <source>
        <dbReference type="ARBA" id="ARBA00022737"/>
    </source>
</evidence>
<keyword evidence="3" id="KW-0677">Repeat</keyword>
<dbReference type="Gene3D" id="3.80.10.10">
    <property type="entry name" value="Ribonuclease Inhibitor"/>
    <property type="match status" value="3"/>
</dbReference>
<dbReference type="EMBL" id="MK072254">
    <property type="protein sequence ID" value="AYV80971.1"/>
    <property type="molecule type" value="Genomic_DNA"/>
</dbReference>
<dbReference type="InterPro" id="IPR032675">
    <property type="entry name" value="LRR_dom_sf"/>
</dbReference>
<evidence type="ECO:0000256" key="1">
    <source>
        <dbReference type="ARBA" id="ARBA00022468"/>
    </source>
</evidence>
<keyword evidence="2" id="KW-0433">Leucine-rich repeat</keyword>
<accession>A0A3G5A432</accession>
<organism evidence="4">
    <name type="scientific">Harvfovirus sp</name>
    <dbReference type="NCBI Taxonomy" id="2487768"/>
    <lineage>
        <taxon>Viruses</taxon>
        <taxon>Varidnaviria</taxon>
        <taxon>Bamfordvirae</taxon>
        <taxon>Nucleocytoviricota</taxon>
        <taxon>Megaviricetes</taxon>
        <taxon>Imitervirales</taxon>
        <taxon>Mimiviridae</taxon>
        <taxon>Klosneuvirinae</taxon>
    </lineage>
</organism>
<proteinExistence type="predicted"/>
<sequence length="546" mass="62493">MEAKELYAAAMLDIKKWKDLVSDALNMDNDSIDELASKMVAQVKTDDSSGNISTCVFAFPHINYVHDRKTKLAHKICFNLFPPANVEIREERMNSYVLYSQFIGKLKARLLPLEEEAKKKAWETDEYGIARGGKQKKLWCELKTRRISDHITEPKPMPVTTSDEADFKEFLDYLKENKQVSEEKEFKRGIFYPDGRIDLCKQVIPKLSGLMSSIKDNKYVEHFLLGNNIVGVAGMKDISDHIKDPSVSKIKTWYLAGNNIDHLGMKLLVEGLRDDCVCSSLWLKRNPLGPTGAKEICELLRVNKTIEILDLQNTGLLDEGVKFVFEGLRENKTLKHLYLDANGITEVGAQYIADYFLTCDNLESLWLEMNRLGDKGAIILANSLKNNKKLERLSVGSNRIENVGIKAFCDVFASHPKLFMFYCGMHKATKDVNELCNRIGNEGLMHIISLLRLNPRIQLLNISHNGIDEAGLELFSKNIGELVNVEYEQYDIQPTKQIRSRINFEINANCMKYFGEDYGECLKNRFRVMKHTEKIKYIDSNYRNNA</sequence>